<evidence type="ECO:0000313" key="2">
    <source>
        <dbReference type="Proteomes" id="UP001200470"/>
    </source>
</evidence>
<accession>A0ABS9CH82</accession>
<name>A0ABS9CH82_9BACT</name>
<comment type="caution">
    <text evidence="1">The sequence shown here is derived from an EMBL/GenBank/DDBJ whole genome shotgun (WGS) entry which is preliminary data.</text>
</comment>
<proteinExistence type="predicted"/>
<organism evidence="1 2">
    <name type="scientific">Xylanibacter brevis</name>
    <dbReference type="NCBI Taxonomy" id="83231"/>
    <lineage>
        <taxon>Bacteria</taxon>
        <taxon>Pseudomonadati</taxon>
        <taxon>Bacteroidota</taxon>
        <taxon>Bacteroidia</taxon>
        <taxon>Bacteroidales</taxon>
        <taxon>Prevotellaceae</taxon>
        <taxon>Xylanibacter</taxon>
    </lineage>
</organism>
<evidence type="ECO:0000313" key="1">
    <source>
        <dbReference type="EMBL" id="MCF2564476.1"/>
    </source>
</evidence>
<protein>
    <submittedName>
        <fullName evidence="1">FeoB-associated Cys-rich membrane protein</fullName>
    </submittedName>
</protein>
<dbReference type="Pfam" id="PF12669">
    <property type="entry name" value="FeoB_associated"/>
    <property type="match status" value="1"/>
</dbReference>
<gene>
    <name evidence="1" type="ORF">I6E12_10175</name>
</gene>
<keyword evidence="2" id="KW-1185">Reference proteome</keyword>
<dbReference type="EMBL" id="JADYTN010000025">
    <property type="protein sequence ID" value="MCF2564476.1"/>
    <property type="molecule type" value="Genomic_DNA"/>
</dbReference>
<sequence length="53" mass="6184">MQYTLVFIVLVLCVGYIAWRIYRQLSDHENPCQGCKGCELSKKNRKKFGCSKK</sequence>
<dbReference type="Proteomes" id="UP001200470">
    <property type="component" value="Unassembled WGS sequence"/>
</dbReference>
<reference evidence="1 2" key="1">
    <citation type="submission" date="2020-12" db="EMBL/GenBank/DDBJ databases">
        <title>Whole genome sequences of gut porcine anaerobes.</title>
        <authorList>
            <person name="Kubasova T."/>
            <person name="Jahodarova E."/>
            <person name="Rychlik I."/>
        </authorList>
    </citation>
    <scope>NUCLEOTIDE SEQUENCE [LARGE SCALE GENOMIC DNA]</scope>
    <source>
        <strain evidence="1 2">An925</strain>
    </source>
</reference>